<accession>A0AAF0CBN4</accession>
<feature type="domain" description="Cytochrome c" evidence="9">
    <location>
        <begin position="284"/>
        <end position="442"/>
    </location>
</feature>
<dbReference type="RefSeq" id="WP_053046399.1">
    <property type="nucleotide sequence ID" value="NZ_CP059733.1"/>
</dbReference>
<feature type="signal peptide" evidence="8">
    <location>
        <begin position="1"/>
        <end position="30"/>
    </location>
</feature>
<sequence>MMLTLTKIKTASRRLILLPLLTGLPLSALSAPATEHGSRSLDQQLRARLNNHNVTQVTPPPSQPPALVALGRNLFFEKEISGRRNISCATCHNPLLGSADGQSQSRGQGAIGLGPARRQNGDEYFQFLPRNTPSLWNRGVAQWTTMFWDGRLGGTPETGFFSPAGAATPQNFSSALAAFTIIPVTPDEEMRGFPGQTDIFGQANEMSELGNEDFVQIWDLVTARVTAHDGYNDLLANAFPGVPESELDISHIGEAIGAFMTDEFTALNSPFDLYLKGNNKALSKRAKRGALLFYGRANCVNCHSGGLQTDLDFHNIAAPQVGTGRGDAAPLDLGRGAITQDPADNFKFRTPSLRNVELEAPYFHNGAYAKLADAVRHHLDPQTSLANYDATQIEPELSGMFVNDADTINTLLTTLSPKLSVSGDPLSEREINQILAFLSALTDPGSLNKLNVVPDQLPSGLSLAD</sequence>
<name>A0AAF0CBN4_9GAMM</name>
<dbReference type="Proteomes" id="UP000032352">
    <property type="component" value="Chromosome"/>
</dbReference>
<dbReference type="PANTHER" id="PTHR30600:SF10">
    <property type="entry name" value="BLL6722 PROTEIN"/>
    <property type="match status" value="1"/>
</dbReference>
<dbReference type="GO" id="GO:0030313">
    <property type="term" value="C:cell envelope"/>
    <property type="evidence" value="ECO:0007669"/>
    <property type="project" value="UniProtKB-SubCell"/>
</dbReference>
<evidence type="ECO:0000256" key="2">
    <source>
        <dbReference type="ARBA" id="ARBA00022617"/>
    </source>
</evidence>
<keyword evidence="3 7" id="KW-0479">Metal-binding</keyword>
<dbReference type="PROSITE" id="PS51007">
    <property type="entry name" value="CYTC"/>
    <property type="match status" value="1"/>
</dbReference>
<dbReference type="GO" id="GO:0046872">
    <property type="term" value="F:metal ion binding"/>
    <property type="evidence" value="ECO:0007669"/>
    <property type="project" value="UniProtKB-KW"/>
</dbReference>
<protein>
    <submittedName>
        <fullName evidence="10">C-type cytochrome</fullName>
    </submittedName>
</protein>
<keyword evidence="4 8" id="KW-0732">Signal</keyword>
<dbReference type="GO" id="GO:0009055">
    <property type="term" value="F:electron transfer activity"/>
    <property type="evidence" value="ECO:0007669"/>
    <property type="project" value="InterPro"/>
</dbReference>
<organism evidence="10 11">
    <name type="scientific">Thalassomonas viridans</name>
    <dbReference type="NCBI Taxonomy" id="137584"/>
    <lineage>
        <taxon>Bacteria</taxon>
        <taxon>Pseudomonadati</taxon>
        <taxon>Pseudomonadota</taxon>
        <taxon>Gammaproteobacteria</taxon>
        <taxon>Alteromonadales</taxon>
        <taxon>Colwelliaceae</taxon>
        <taxon>Thalassomonas</taxon>
    </lineage>
</organism>
<keyword evidence="2 7" id="KW-0349">Heme</keyword>
<feature type="chain" id="PRO_5042141004" evidence="8">
    <location>
        <begin position="31"/>
        <end position="465"/>
    </location>
</feature>
<evidence type="ECO:0000256" key="1">
    <source>
        <dbReference type="ARBA" id="ARBA00004196"/>
    </source>
</evidence>
<dbReference type="EMBL" id="CP059733">
    <property type="protein sequence ID" value="WDE07546.1"/>
    <property type="molecule type" value="Genomic_DNA"/>
</dbReference>
<keyword evidence="6 7" id="KW-0408">Iron</keyword>
<evidence type="ECO:0000256" key="6">
    <source>
        <dbReference type="ARBA" id="ARBA00023004"/>
    </source>
</evidence>
<evidence type="ECO:0000313" key="11">
    <source>
        <dbReference type="Proteomes" id="UP000032352"/>
    </source>
</evidence>
<keyword evidence="5" id="KW-0560">Oxidoreductase</keyword>
<dbReference type="Pfam" id="PF03150">
    <property type="entry name" value="CCP_MauG"/>
    <property type="match status" value="1"/>
</dbReference>
<proteinExistence type="predicted"/>
<evidence type="ECO:0000313" key="10">
    <source>
        <dbReference type="EMBL" id="WDE07546.1"/>
    </source>
</evidence>
<evidence type="ECO:0000256" key="5">
    <source>
        <dbReference type="ARBA" id="ARBA00023002"/>
    </source>
</evidence>
<reference evidence="10 11" key="1">
    <citation type="journal article" date="2015" name="Genome Announc.">
        <title>Draft Genome Sequences of Marine Isolates of Thalassomonas viridans and Thalassomonas actiniarum.</title>
        <authorList>
            <person name="Olonade I."/>
            <person name="van Zyl L.J."/>
            <person name="Trindade M."/>
        </authorList>
    </citation>
    <scope>NUCLEOTIDE SEQUENCE [LARGE SCALE GENOMIC DNA]</scope>
    <source>
        <strain evidence="10 11">XOM25</strain>
    </source>
</reference>
<evidence type="ECO:0000259" key="9">
    <source>
        <dbReference type="PROSITE" id="PS51007"/>
    </source>
</evidence>
<comment type="subcellular location">
    <subcellularLocation>
        <location evidence="1">Cell envelope</location>
    </subcellularLocation>
</comment>
<evidence type="ECO:0000256" key="8">
    <source>
        <dbReference type="SAM" id="SignalP"/>
    </source>
</evidence>
<keyword evidence="11" id="KW-1185">Reference proteome</keyword>
<evidence type="ECO:0000256" key="7">
    <source>
        <dbReference type="PROSITE-ProRule" id="PRU00433"/>
    </source>
</evidence>
<dbReference type="KEGG" id="tvd:SG34_012060"/>
<dbReference type="Gene3D" id="1.10.760.10">
    <property type="entry name" value="Cytochrome c-like domain"/>
    <property type="match status" value="2"/>
</dbReference>
<dbReference type="PANTHER" id="PTHR30600">
    <property type="entry name" value="CYTOCHROME C PEROXIDASE-RELATED"/>
    <property type="match status" value="1"/>
</dbReference>
<dbReference type="InterPro" id="IPR004852">
    <property type="entry name" value="Di-haem_cyt_c_peroxidsae"/>
</dbReference>
<dbReference type="InterPro" id="IPR009056">
    <property type="entry name" value="Cyt_c-like_dom"/>
</dbReference>
<dbReference type="GO" id="GO:0004130">
    <property type="term" value="F:cytochrome-c peroxidase activity"/>
    <property type="evidence" value="ECO:0007669"/>
    <property type="project" value="TreeGrafter"/>
</dbReference>
<dbReference type="GO" id="GO:0020037">
    <property type="term" value="F:heme binding"/>
    <property type="evidence" value="ECO:0007669"/>
    <property type="project" value="InterPro"/>
</dbReference>
<evidence type="ECO:0000256" key="4">
    <source>
        <dbReference type="ARBA" id="ARBA00022729"/>
    </source>
</evidence>
<evidence type="ECO:0000256" key="3">
    <source>
        <dbReference type="ARBA" id="ARBA00022723"/>
    </source>
</evidence>
<dbReference type="InterPro" id="IPR051395">
    <property type="entry name" value="Cytochrome_c_Peroxidase/MauG"/>
</dbReference>
<dbReference type="InterPro" id="IPR036909">
    <property type="entry name" value="Cyt_c-like_dom_sf"/>
</dbReference>
<dbReference type="AlphaFoldDB" id="A0AAF0CBN4"/>
<reference evidence="10 11" key="2">
    <citation type="journal article" date="2022" name="Mar. Drugs">
        <title>Bioassay-Guided Fractionation Leads to the Detection of Cholic Acid Generated by the Rare Thalassomonas sp.</title>
        <authorList>
            <person name="Pheiffer F."/>
            <person name="Schneider Y.K."/>
            <person name="Hansen E.H."/>
            <person name="Andersen J.H."/>
            <person name="Isaksson J."/>
            <person name="Busche T."/>
            <person name="R C."/>
            <person name="Kalinowski J."/>
            <person name="Zyl L.V."/>
            <person name="Trindade M."/>
        </authorList>
    </citation>
    <scope>NUCLEOTIDE SEQUENCE [LARGE SCALE GENOMIC DNA]</scope>
    <source>
        <strain evidence="10 11">XOM25</strain>
    </source>
</reference>
<gene>
    <name evidence="10" type="ORF">SG34_012060</name>
</gene>
<dbReference type="SUPFAM" id="SSF46626">
    <property type="entry name" value="Cytochrome c"/>
    <property type="match status" value="2"/>
</dbReference>